<dbReference type="EMBL" id="JANBOJ010000151">
    <property type="protein sequence ID" value="KAJ1721751.1"/>
    <property type="molecule type" value="Genomic_DNA"/>
</dbReference>
<keyword evidence="2" id="KW-0812">Transmembrane</keyword>
<dbReference type="Proteomes" id="UP001149813">
    <property type="component" value="Unassembled WGS sequence"/>
</dbReference>
<keyword evidence="2" id="KW-1133">Transmembrane helix</keyword>
<keyword evidence="4" id="KW-1185">Reference proteome</keyword>
<name>A0A9W8CRM8_9FUNG</name>
<feature type="region of interest" description="Disordered" evidence="1">
    <location>
        <begin position="36"/>
        <end position="112"/>
    </location>
</feature>
<evidence type="ECO:0000256" key="2">
    <source>
        <dbReference type="SAM" id="Phobius"/>
    </source>
</evidence>
<accession>A0A9W8CRM8</accession>
<evidence type="ECO:0000313" key="4">
    <source>
        <dbReference type="Proteomes" id="UP001149813"/>
    </source>
</evidence>
<feature type="compositionally biased region" description="Low complexity" evidence="1">
    <location>
        <begin position="87"/>
        <end position="97"/>
    </location>
</feature>
<organism evidence="3 4">
    <name type="scientific">Coemansia erecta</name>
    <dbReference type="NCBI Taxonomy" id="147472"/>
    <lineage>
        <taxon>Eukaryota</taxon>
        <taxon>Fungi</taxon>
        <taxon>Fungi incertae sedis</taxon>
        <taxon>Zoopagomycota</taxon>
        <taxon>Kickxellomycotina</taxon>
        <taxon>Kickxellomycetes</taxon>
        <taxon>Kickxellales</taxon>
        <taxon>Kickxellaceae</taxon>
        <taxon>Coemansia</taxon>
    </lineage>
</organism>
<proteinExistence type="predicted"/>
<feature type="transmembrane region" description="Helical" evidence="2">
    <location>
        <begin position="147"/>
        <end position="168"/>
    </location>
</feature>
<feature type="transmembrane region" description="Helical" evidence="2">
    <location>
        <begin position="189"/>
        <end position="211"/>
    </location>
</feature>
<evidence type="ECO:0000256" key="1">
    <source>
        <dbReference type="SAM" id="MobiDB-lite"/>
    </source>
</evidence>
<comment type="caution">
    <text evidence="3">The sequence shown here is derived from an EMBL/GenBank/DDBJ whole genome shotgun (WGS) entry which is preliminary data.</text>
</comment>
<dbReference type="OrthoDB" id="2140426at2759"/>
<reference evidence="3" key="1">
    <citation type="submission" date="2022-07" db="EMBL/GenBank/DDBJ databases">
        <title>Phylogenomic reconstructions and comparative analyses of Kickxellomycotina fungi.</title>
        <authorList>
            <person name="Reynolds N.K."/>
            <person name="Stajich J.E."/>
            <person name="Barry K."/>
            <person name="Grigoriev I.V."/>
            <person name="Crous P."/>
            <person name="Smith M.E."/>
        </authorList>
    </citation>
    <scope>NUCLEOTIDE SEQUENCE</scope>
    <source>
        <strain evidence="3">NBRC 32514</strain>
    </source>
</reference>
<dbReference type="AlphaFoldDB" id="A0A9W8CRM8"/>
<gene>
    <name evidence="3" type="ORF">LPJ53_003762</name>
</gene>
<keyword evidence="2" id="KW-0472">Membrane</keyword>
<protein>
    <submittedName>
        <fullName evidence="3">Uncharacterized protein</fullName>
    </submittedName>
</protein>
<evidence type="ECO:0000313" key="3">
    <source>
        <dbReference type="EMBL" id="KAJ1721751.1"/>
    </source>
</evidence>
<sequence>MARGTEGYFQQQQAQHDQTVDMDLVTALSRQYVVDAEAAGSASPSHRSRRNTASRDNSDIPEDEEPPVPRLLPPLSHTAYPDEKHAVSAVPSVESSELTNEPGDGPLSAVDRRISSDDEDDANEARFFVPARMRYPPPKYVYAADQGIPAGAVLFALGFLLLPLWWVGAVFPRGSRQTDVVRTWRKYNALMSLLSLPLLGLFLGLGGWQAVHG</sequence>